<proteinExistence type="predicted"/>
<evidence type="ECO:0000313" key="7">
    <source>
        <dbReference type="Proteomes" id="UP001501456"/>
    </source>
</evidence>
<comment type="caution">
    <text evidence="6">The sequence shown here is derived from an EMBL/GenBank/DDBJ whole genome shotgun (WGS) entry which is preliminary data.</text>
</comment>
<evidence type="ECO:0000313" key="6">
    <source>
        <dbReference type="EMBL" id="GAA3790725.1"/>
    </source>
</evidence>
<evidence type="ECO:0008006" key="8">
    <source>
        <dbReference type="Google" id="ProtNLM"/>
    </source>
</evidence>
<dbReference type="InterPro" id="IPR032808">
    <property type="entry name" value="DoxX"/>
</dbReference>
<feature type="transmembrane region" description="Helical" evidence="5">
    <location>
        <begin position="140"/>
        <end position="158"/>
    </location>
</feature>
<evidence type="ECO:0000256" key="1">
    <source>
        <dbReference type="ARBA" id="ARBA00004141"/>
    </source>
</evidence>
<reference evidence="7" key="1">
    <citation type="journal article" date="2019" name="Int. J. Syst. Evol. Microbiol.">
        <title>The Global Catalogue of Microorganisms (GCM) 10K type strain sequencing project: providing services to taxonomists for standard genome sequencing and annotation.</title>
        <authorList>
            <consortium name="The Broad Institute Genomics Platform"/>
            <consortium name="The Broad Institute Genome Sequencing Center for Infectious Disease"/>
            <person name="Wu L."/>
            <person name="Ma J."/>
        </authorList>
    </citation>
    <scope>NUCLEOTIDE SEQUENCE [LARGE SCALE GENOMIC DNA]</scope>
    <source>
        <strain evidence="7">JCM 17525</strain>
    </source>
</reference>
<keyword evidence="3 5" id="KW-1133">Transmembrane helix</keyword>
<feature type="transmembrane region" description="Helical" evidence="5">
    <location>
        <begin position="91"/>
        <end position="109"/>
    </location>
</feature>
<keyword evidence="4 5" id="KW-0472">Membrane</keyword>
<feature type="transmembrane region" description="Helical" evidence="5">
    <location>
        <begin position="41"/>
        <end position="62"/>
    </location>
</feature>
<organism evidence="6 7">
    <name type="scientific">Corallibacter vietnamensis</name>
    <dbReference type="NCBI Taxonomy" id="904130"/>
    <lineage>
        <taxon>Bacteria</taxon>
        <taxon>Pseudomonadati</taxon>
        <taxon>Bacteroidota</taxon>
        <taxon>Flavobacteriia</taxon>
        <taxon>Flavobacteriales</taxon>
        <taxon>Flavobacteriaceae</taxon>
        <taxon>Corallibacter</taxon>
    </lineage>
</organism>
<keyword evidence="2 5" id="KW-0812">Transmembrane</keyword>
<evidence type="ECO:0000256" key="5">
    <source>
        <dbReference type="SAM" id="Phobius"/>
    </source>
</evidence>
<evidence type="ECO:0000256" key="2">
    <source>
        <dbReference type="ARBA" id="ARBA00022692"/>
    </source>
</evidence>
<feature type="transmembrane region" description="Helical" evidence="5">
    <location>
        <begin position="114"/>
        <end position="134"/>
    </location>
</feature>
<protein>
    <recommendedName>
        <fullName evidence="8">DoxX family membrane protein</fullName>
    </recommendedName>
</protein>
<accession>A0ABP7HF41</accession>
<dbReference type="EMBL" id="BAABBI010000005">
    <property type="protein sequence ID" value="GAA3790725.1"/>
    <property type="molecule type" value="Genomic_DNA"/>
</dbReference>
<keyword evidence="7" id="KW-1185">Reference proteome</keyword>
<name>A0ABP7HF41_9FLAO</name>
<gene>
    <name evidence="6" type="ORF">GCM10022271_23870</name>
</gene>
<sequence length="170" mass="19823">MQLFLYKTAMLNYDVTIRKLNRLNNKSNFMEKIDELKKNKLLVFLYWCARVGMGLTFILSGIRKLPGVKFTTLPIDHPVGFYFEAMYSTGFYWNFIGYFQILIGILVFLNRFVVISSLFMLPVVINIFFVSIALNMRGTPIITSAMVLGNLLLIVWHIKNYKSLFIRPIE</sequence>
<dbReference type="Proteomes" id="UP001501456">
    <property type="component" value="Unassembled WGS sequence"/>
</dbReference>
<evidence type="ECO:0000256" key="4">
    <source>
        <dbReference type="ARBA" id="ARBA00023136"/>
    </source>
</evidence>
<comment type="subcellular location">
    <subcellularLocation>
        <location evidence="1">Membrane</location>
        <topology evidence="1">Multi-pass membrane protein</topology>
    </subcellularLocation>
</comment>
<evidence type="ECO:0000256" key="3">
    <source>
        <dbReference type="ARBA" id="ARBA00022989"/>
    </source>
</evidence>
<dbReference type="Pfam" id="PF07681">
    <property type="entry name" value="DoxX"/>
    <property type="match status" value="1"/>
</dbReference>